<dbReference type="KEGG" id="cpho:CPHO_03440"/>
<comment type="cofactor">
    <cofactor evidence="1">
        <name>pyridoxal 5'-phosphate</name>
        <dbReference type="ChEBI" id="CHEBI:597326"/>
    </cofactor>
</comment>
<dbReference type="Gene3D" id="3.90.1150.10">
    <property type="entry name" value="Aspartate Aminotransferase, domain 1"/>
    <property type="match status" value="1"/>
</dbReference>
<dbReference type="GO" id="GO:0030170">
    <property type="term" value="F:pyridoxal phosphate binding"/>
    <property type="evidence" value="ECO:0007669"/>
    <property type="project" value="InterPro"/>
</dbReference>
<organism evidence="7 8">
    <name type="scientific">Corynebacterium phocae</name>
    <dbReference type="NCBI Taxonomy" id="161895"/>
    <lineage>
        <taxon>Bacteria</taxon>
        <taxon>Bacillati</taxon>
        <taxon>Actinomycetota</taxon>
        <taxon>Actinomycetes</taxon>
        <taxon>Mycobacteriales</taxon>
        <taxon>Corynebacteriaceae</taxon>
        <taxon>Corynebacterium</taxon>
    </lineage>
</organism>
<dbReference type="SUPFAM" id="SSF53383">
    <property type="entry name" value="PLP-dependent transferases"/>
    <property type="match status" value="1"/>
</dbReference>
<dbReference type="PANTHER" id="PTHR43525:SF2">
    <property type="entry name" value="CYSTATHIONINE BETA-LYASE-RELATED"/>
    <property type="match status" value="1"/>
</dbReference>
<evidence type="ECO:0000313" key="7">
    <source>
        <dbReference type="EMBL" id="APT92102.1"/>
    </source>
</evidence>
<evidence type="ECO:0000256" key="1">
    <source>
        <dbReference type="ARBA" id="ARBA00001933"/>
    </source>
</evidence>
<dbReference type="EC" id="4.4.1.13" evidence="2"/>
<protein>
    <recommendedName>
        <fullName evidence="2">cysteine-S-conjugate beta-lyase</fullName>
        <ecNumber evidence="2">4.4.1.13</ecNumber>
    </recommendedName>
</protein>
<accession>A0A1L7D248</accession>
<proteinExistence type="inferred from homology"/>
<sequence length="376" mass="40526">MDFPTLATLQKRCTSKWTTYGPDVLPLWIAESDFPTAPPVLAAIKDMVAKECFGYNPAPGATTLRESVASFYGRRYGWTPDPARVFWIPDVVRGLSLSIQYFTRAGSAVAVPTPSYPPLLELPGLHGRERLECGLDLESIERAFAAGAGSILLANPYNPLGTVLDREMLTGLVDLAVKYDARILADEIHAPLVFDGRHLPVASLSDAAADRTITVTATSKAFNTAGLKCAQLILSNEADYRVWKGLPLVAKEGTGTMGILAAAAAYDHGDPYLDQQLEILRANRDFVCAQLPSRIPGIKVEPPQATYLAWLDFNSAEAGIGSYPAAWLLKHARVALNEGASFGTGGAGHARLNFATSREILEEAIDRMAGAVERNL</sequence>
<evidence type="ECO:0000256" key="4">
    <source>
        <dbReference type="ARBA" id="ARBA00023239"/>
    </source>
</evidence>
<name>A0A1L7D248_9CORY</name>
<dbReference type="Gene3D" id="3.40.640.10">
    <property type="entry name" value="Type I PLP-dependent aspartate aminotransferase-like (Major domain)"/>
    <property type="match status" value="1"/>
</dbReference>
<dbReference type="Proteomes" id="UP000185491">
    <property type="component" value="Chromosome"/>
</dbReference>
<dbReference type="InterPro" id="IPR015422">
    <property type="entry name" value="PyrdxlP-dep_Trfase_small"/>
</dbReference>
<evidence type="ECO:0000256" key="2">
    <source>
        <dbReference type="ARBA" id="ARBA00012224"/>
    </source>
</evidence>
<keyword evidence="7" id="KW-0808">Transferase</keyword>
<gene>
    <name evidence="7" type="ORF">CPHO_03440</name>
</gene>
<comment type="similarity">
    <text evidence="5">Belongs to the class-II pyridoxal-phosphate-dependent aminotransferase family. MalY/PatB cystathionine beta-lyase subfamily.</text>
</comment>
<evidence type="ECO:0000256" key="3">
    <source>
        <dbReference type="ARBA" id="ARBA00022898"/>
    </source>
</evidence>
<evidence type="ECO:0000256" key="5">
    <source>
        <dbReference type="ARBA" id="ARBA00037974"/>
    </source>
</evidence>
<dbReference type="InterPro" id="IPR015424">
    <property type="entry name" value="PyrdxlP-dep_Trfase"/>
</dbReference>
<dbReference type="GO" id="GO:0047804">
    <property type="term" value="F:cysteine-S-conjugate beta-lyase activity"/>
    <property type="evidence" value="ECO:0007669"/>
    <property type="project" value="UniProtKB-EC"/>
</dbReference>
<dbReference type="CDD" id="cd00609">
    <property type="entry name" value="AAT_like"/>
    <property type="match status" value="1"/>
</dbReference>
<dbReference type="Pfam" id="PF00155">
    <property type="entry name" value="Aminotran_1_2"/>
    <property type="match status" value="1"/>
</dbReference>
<dbReference type="InterPro" id="IPR051798">
    <property type="entry name" value="Class-II_PLP-Dep_Aminotrans"/>
</dbReference>
<keyword evidence="4" id="KW-0456">Lyase</keyword>
<dbReference type="PANTHER" id="PTHR43525">
    <property type="entry name" value="PROTEIN MALY"/>
    <property type="match status" value="1"/>
</dbReference>
<dbReference type="EMBL" id="CP009249">
    <property type="protein sequence ID" value="APT92102.1"/>
    <property type="molecule type" value="Genomic_DNA"/>
</dbReference>
<dbReference type="STRING" id="161895.CPHO_03440"/>
<dbReference type="InterPro" id="IPR015421">
    <property type="entry name" value="PyrdxlP-dep_Trfase_major"/>
</dbReference>
<keyword evidence="3" id="KW-0663">Pyridoxal phosphate</keyword>
<evidence type="ECO:0000313" key="8">
    <source>
        <dbReference type="Proteomes" id="UP000185491"/>
    </source>
</evidence>
<keyword evidence="8" id="KW-1185">Reference proteome</keyword>
<dbReference type="RefSeq" id="WP_075733240.1">
    <property type="nucleotide sequence ID" value="NZ_CP009249.1"/>
</dbReference>
<dbReference type="GO" id="GO:0008483">
    <property type="term" value="F:transaminase activity"/>
    <property type="evidence" value="ECO:0007669"/>
    <property type="project" value="UniProtKB-KW"/>
</dbReference>
<feature type="domain" description="Aminotransferase class I/classII large" evidence="6">
    <location>
        <begin position="24"/>
        <end position="367"/>
    </location>
</feature>
<dbReference type="InterPro" id="IPR004839">
    <property type="entry name" value="Aminotransferase_I/II_large"/>
</dbReference>
<reference evidence="7 8" key="1">
    <citation type="submission" date="2014-08" db="EMBL/GenBank/DDBJ databases">
        <title>Complete genome sequence of Corynebacterium phocae M408/89/1(T)(=DSM 44612(T)), isolated from the common seal (Phoca vitulina).</title>
        <authorList>
            <person name="Ruckert C."/>
            <person name="Albersmeier A."/>
            <person name="Winkler A."/>
            <person name="Kalinowski J."/>
        </authorList>
    </citation>
    <scope>NUCLEOTIDE SEQUENCE [LARGE SCALE GENOMIC DNA]</scope>
    <source>
        <strain evidence="7 8">M408/89/1</strain>
    </source>
</reference>
<keyword evidence="7" id="KW-0032">Aminotransferase</keyword>
<evidence type="ECO:0000259" key="6">
    <source>
        <dbReference type="Pfam" id="PF00155"/>
    </source>
</evidence>
<dbReference type="OrthoDB" id="3224382at2"/>
<dbReference type="AlphaFoldDB" id="A0A1L7D248"/>